<feature type="region of interest" description="Disordered" evidence="2">
    <location>
        <begin position="171"/>
        <end position="282"/>
    </location>
</feature>
<dbReference type="PANTHER" id="PTHR47591">
    <property type="entry name" value="ZINC FINGER PROTEIN ZAT2-RELATED"/>
    <property type="match status" value="1"/>
</dbReference>
<organism evidence="4 5">
    <name type="scientific">Populus tomentosa</name>
    <name type="common">Chinese white poplar</name>
    <dbReference type="NCBI Taxonomy" id="118781"/>
    <lineage>
        <taxon>Eukaryota</taxon>
        <taxon>Viridiplantae</taxon>
        <taxon>Streptophyta</taxon>
        <taxon>Embryophyta</taxon>
        <taxon>Tracheophyta</taxon>
        <taxon>Spermatophyta</taxon>
        <taxon>Magnoliopsida</taxon>
        <taxon>eudicotyledons</taxon>
        <taxon>Gunneridae</taxon>
        <taxon>Pentapetalae</taxon>
        <taxon>rosids</taxon>
        <taxon>fabids</taxon>
        <taxon>Malpighiales</taxon>
        <taxon>Salicaceae</taxon>
        <taxon>Saliceae</taxon>
        <taxon>Populus</taxon>
    </lineage>
</organism>
<dbReference type="EMBL" id="JAAWWB010000009">
    <property type="protein sequence ID" value="KAG6775599.1"/>
    <property type="molecule type" value="Genomic_DNA"/>
</dbReference>
<feature type="compositionally biased region" description="Polar residues" evidence="2">
    <location>
        <begin position="192"/>
        <end position="201"/>
    </location>
</feature>
<dbReference type="OrthoDB" id="852078at2759"/>
<evidence type="ECO:0000313" key="4">
    <source>
        <dbReference type="EMBL" id="KAG6775599.1"/>
    </source>
</evidence>
<evidence type="ECO:0000259" key="3">
    <source>
        <dbReference type="PROSITE" id="PS50157"/>
    </source>
</evidence>
<feature type="compositionally biased region" description="Low complexity" evidence="2">
    <location>
        <begin position="1"/>
        <end position="11"/>
    </location>
</feature>
<dbReference type="InterPro" id="IPR013087">
    <property type="entry name" value="Znf_C2H2_type"/>
</dbReference>
<dbReference type="AlphaFoldDB" id="A0A8X8D2B0"/>
<keyword evidence="1" id="KW-0479">Metal-binding</keyword>
<sequence>MTNNNNNNNNNKDAAVIPDKANEHSEAASSPRRSLNNQEEAIAPPRPTVQRSTVETGGPSSVSGPARPAGTEVGTSPAAVTLTGGASPSTPVISIGGSGTTVVDPSVAATGVAGEGSSLRKRSGKGEESSPHVSKKAKAEMDINPDSEPTCSTCGRTFASWKAVFGHMRAHPDRGWRGAFPPPQWSPEKPNDQQGDQNALRSQLAPRLLNLAIGTLNQMKQDRGHEAAGSSTNRRNFDLNTEPPRESESNSGSSSPPSSGNRFDLNKPPKADHNNGNEGASK</sequence>
<name>A0A8X8D2B0_POPTO</name>
<dbReference type="Proteomes" id="UP000886885">
    <property type="component" value="Chromosome 5A"/>
</dbReference>
<feature type="domain" description="C2H2-type" evidence="3">
    <location>
        <begin position="149"/>
        <end position="171"/>
    </location>
</feature>
<feature type="region of interest" description="Disordered" evidence="2">
    <location>
        <begin position="1"/>
        <end position="153"/>
    </location>
</feature>
<keyword evidence="1" id="KW-0862">Zinc</keyword>
<dbReference type="PROSITE" id="PS50157">
    <property type="entry name" value="ZINC_FINGER_C2H2_2"/>
    <property type="match status" value="1"/>
</dbReference>
<feature type="compositionally biased region" description="Basic and acidic residues" evidence="2">
    <location>
        <begin position="264"/>
        <end position="282"/>
    </location>
</feature>
<keyword evidence="5" id="KW-1185">Reference proteome</keyword>
<comment type="caution">
    <text evidence="4">The sequence shown here is derived from an EMBL/GenBank/DDBJ whole genome shotgun (WGS) entry which is preliminary data.</text>
</comment>
<feature type="compositionally biased region" description="Polar residues" evidence="2">
    <location>
        <begin position="27"/>
        <end position="39"/>
    </location>
</feature>
<gene>
    <name evidence="4" type="ORF">POTOM_019077</name>
</gene>
<reference evidence="4" key="1">
    <citation type="journal article" date="2020" name="bioRxiv">
        <title>Hybrid origin of Populus tomentosa Carr. identified through genome sequencing and phylogenomic analysis.</title>
        <authorList>
            <person name="An X."/>
            <person name="Gao K."/>
            <person name="Chen Z."/>
            <person name="Li J."/>
            <person name="Yang X."/>
            <person name="Yang X."/>
            <person name="Zhou J."/>
            <person name="Guo T."/>
            <person name="Zhao T."/>
            <person name="Huang S."/>
            <person name="Miao D."/>
            <person name="Khan W.U."/>
            <person name="Rao P."/>
            <person name="Ye M."/>
            <person name="Lei B."/>
            <person name="Liao W."/>
            <person name="Wang J."/>
            <person name="Ji L."/>
            <person name="Li Y."/>
            <person name="Guo B."/>
            <person name="Mustafa N.S."/>
            <person name="Li S."/>
            <person name="Yun Q."/>
            <person name="Keller S.R."/>
            <person name="Mao J."/>
            <person name="Zhang R."/>
            <person name="Strauss S.H."/>
        </authorList>
    </citation>
    <scope>NUCLEOTIDE SEQUENCE</scope>
    <source>
        <strain evidence="4">GM15</strain>
        <tissue evidence="4">Leaf</tissue>
    </source>
</reference>
<dbReference type="PANTHER" id="PTHR47591:SF13">
    <property type="entry name" value="OS02G0293900 PROTEIN"/>
    <property type="match status" value="1"/>
</dbReference>
<dbReference type="GO" id="GO:0008270">
    <property type="term" value="F:zinc ion binding"/>
    <property type="evidence" value="ECO:0007669"/>
    <property type="project" value="UniProtKB-KW"/>
</dbReference>
<dbReference type="PROSITE" id="PS00028">
    <property type="entry name" value="ZINC_FINGER_C2H2_1"/>
    <property type="match status" value="1"/>
</dbReference>
<accession>A0A8X8D2B0</accession>
<evidence type="ECO:0000256" key="2">
    <source>
        <dbReference type="SAM" id="MobiDB-lite"/>
    </source>
</evidence>
<evidence type="ECO:0000313" key="5">
    <source>
        <dbReference type="Proteomes" id="UP000886885"/>
    </source>
</evidence>
<evidence type="ECO:0000256" key="1">
    <source>
        <dbReference type="PROSITE-ProRule" id="PRU00042"/>
    </source>
</evidence>
<feature type="compositionally biased region" description="Polar residues" evidence="2">
    <location>
        <begin position="49"/>
        <end position="63"/>
    </location>
</feature>
<proteinExistence type="predicted"/>
<feature type="compositionally biased region" description="Low complexity" evidence="2">
    <location>
        <begin position="249"/>
        <end position="262"/>
    </location>
</feature>
<keyword evidence="1" id="KW-0863">Zinc-finger</keyword>
<protein>
    <recommendedName>
        <fullName evidence="3">C2H2-type domain-containing protein</fullName>
    </recommendedName>
</protein>